<dbReference type="Proteomes" id="UP000638311">
    <property type="component" value="Unassembled WGS sequence"/>
</dbReference>
<evidence type="ECO:0000313" key="6">
    <source>
        <dbReference type="EMBL" id="KAB7322459.1"/>
    </source>
</evidence>
<evidence type="ECO:0000313" key="3">
    <source>
        <dbReference type="EMBL" id="KAB6917718.1"/>
    </source>
</evidence>
<dbReference type="Proteomes" id="UP000460881">
    <property type="component" value="Unassembled WGS sequence"/>
</dbReference>
<comment type="caution">
    <text evidence="8">The sequence shown here is derived from an EMBL/GenBank/DDBJ whole genome shotgun (WGS) entry which is preliminary data.</text>
</comment>
<dbReference type="Proteomes" id="UP000491334">
    <property type="component" value="Unassembled WGS sequence"/>
</dbReference>
<evidence type="ECO:0000313" key="18">
    <source>
        <dbReference type="Proteomes" id="UP000261288"/>
    </source>
</evidence>
<evidence type="ECO:0000313" key="22">
    <source>
        <dbReference type="Proteomes" id="UP000460333"/>
    </source>
</evidence>
<dbReference type="EMBL" id="WXDR01000014">
    <property type="protein sequence ID" value="MZU08826.1"/>
    <property type="molecule type" value="Genomic_DNA"/>
</dbReference>
<dbReference type="Proteomes" id="UP000461165">
    <property type="component" value="Unassembled WGS sequence"/>
</dbReference>
<evidence type="ECO:0000313" key="16">
    <source>
        <dbReference type="Proteomes" id="UP000257074"/>
    </source>
</evidence>
<evidence type="ECO:0000313" key="2">
    <source>
        <dbReference type="EMBL" id="KAB6912570.1"/>
    </source>
</evidence>
<dbReference type="Proteomes" id="UP000261288">
    <property type="component" value="Unassembled WGS sequence"/>
</dbReference>
<dbReference type="EMBL" id="WDZO01000014">
    <property type="protein sequence ID" value="KAB6912570.1"/>
    <property type="molecule type" value="Genomic_DNA"/>
</dbReference>
<evidence type="ECO:0000313" key="24">
    <source>
        <dbReference type="Proteomes" id="UP000461165"/>
    </source>
</evidence>
<dbReference type="Proteomes" id="UP000261186">
    <property type="component" value="Unassembled WGS sequence"/>
</dbReference>
<evidence type="ECO:0000313" key="7">
    <source>
        <dbReference type="EMBL" id="KAB7338580.1"/>
    </source>
</evidence>
<dbReference type="Proteomes" id="UP000478746">
    <property type="component" value="Unassembled WGS sequence"/>
</dbReference>
<proteinExistence type="predicted"/>
<dbReference type="EMBL" id="WDTJ01000020">
    <property type="protein sequence ID" value="KAB7234466.1"/>
    <property type="molecule type" value="Genomic_DNA"/>
</dbReference>
<dbReference type="Proteomes" id="UP000481350">
    <property type="component" value="Unassembled WGS sequence"/>
</dbReference>
<accession>A0A374STG0</accession>
<evidence type="ECO:0000313" key="19">
    <source>
        <dbReference type="Proteomes" id="UP000265775"/>
    </source>
</evidence>
<gene>
    <name evidence="12" type="ORF">CE169_02250</name>
    <name evidence="15" type="ORF">DWV59_07395</name>
    <name evidence="14" type="ORF">DXC63_02565</name>
    <name evidence="13" type="ORF">DXC85_01860</name>
    <name evidence="9" type="ORF">GBB40_05875</name>
    <name evidence="8" type="ORF">GBB63_04150</name>
    <name evidence="6" type="ORF">GBB65_08190</name>
    <name evidence="7" type="ORF">GBB73_04505</name>
    <name evidence="5" type="ORF">GBC43_10085</name>
    <name evidence="4" type="ORF">GBC97_04830</name>
    <name evidence="2" type="ORF">GBJ98_06795</name>
    <name evidence="3" type="ORF">GBK06_07785</name>
    <name evidence="1" type="ORF">GBK08_04930</name>
    <name evidence="10" type="ORF">GT999_07275</name>
    <name evidence="11" type="ORF">GUA24_07360</name>
</gene>
<dbReference type="Proteomes" id="UP000466472">
    <property type="component" value="Unassembled WGS sequence"/>
</dbReference>
<evidence type="ECO:0000313" key="8">
    <source>
        <dbReference type="EMBL" id="KAB7359591.1"/>
    </source>
</evidence>
<evidence type="ECO:0000313" key="23">
    <source>
        <dbReference type="Proteomes" id="UP000460881"/>
    </source>
</evidence>
<dbReference type="Proteomes" id="UP000257074">
    <property type="component" value="Unassembled WGS sequence"/>
</dbReference>
<protein>
    <submittedName>
        <fullName evidence="8">Uncharacterized protein</fullName>
    </submittedName>
</protein>
<dbReference type="EMBL" id="QSRH01000001">
    <property type="protein sequence ID" value="RGL05705.1"/>
    <property type="molecule type" value="Genomic_DNA"/>
</dbReference>
<dbReference type="Proteomes" id="UP000468842">
    <property type="component" value="Unassembled WGS sequence"/>
</dbReference>
<evidence type="ECO:0000313" key="21">
    <source>
        <dbReference type="Proteomes" id="UP000451234"/>
    </source>
</evidence>
<dbReference type="EMBL" id="WEAY01000007">
    <property type="protein sequence ID" value="KAB6838318.1"/>
    <property type="molecule type" value="Genomic_DNA"/>
</dbReference>
<dbReference type="EMBL" id="WDRM01000008">
    <property type="protein sequence ID" value="KAB7338580.1"/>
    <property type="molecule type" value="Genomic_DNA"/>
</dbReference>
<evidence type="ECO:0000313" key="26">
    <source>
        <dbReference type="Proteomes" id="UP000468842"/>
    </source>
</evidence>
<evidence type="ECO:0000313" key="1">
    <source>
        <dbReference type="EMBL" id="KAB6838318.1"/>
    </source>
</evidence>
<evidence type="ECO:0000313" key="9">
    <source>
        <dbReference type="EMBL" id="KAB7395114.1"/>
    </source>
</evidence>
<dbReference type="EMBL" id="NJNR01000008">
    <property type="protein sequence ID" value="RDX10340.1"/>
    <property type="molecule type" value="Genomic_DNA"/>
</dbReference>
<reference evidence="17 18" key="2">
    <citation type="submission" date="2018-08" db="EMBL/GenBank/DDBJ databases">
        <title>A genome reference for cultivated species of the human gut microbiota.</title>
        <authorList>
            <person name="Zou Y."/>
            <person name="Xue W."/>
            <person name="Luo G."/>
        </authorList>
    </citation>
    <scope>NUCLEOTIDE SEQUENCE [LARGE SCALE GENOMIC DNA]</scope>
    <source>
        <strain evidence="15 19">AF11-12</strain>
        <strain evidence="14 18">TF06-45A</strain>
        <strain evidence="13 17">TF08-4AC</strain>
    </source>
</reference>
<organism evidence="8 23">
    <name type="scientific">Bifidobacterium longum</name>
    <dbReference type="NCBI Taxonomy" id="216816"/>
    <lineage>
        <taxon>Bacteria</taxon>
        <taxon>Bacillati</taxon>
        <taxon>Actinomycetota</taxon>
        <taxon>Actinomycetes</taxon>
        <taxon>Bifidobacteriales</taxon>
        <taxon>Bifidobacteriaceae</taxon>
        <taxon>Bifidobacterium</taxon>
    </lineage>
</organism>
<evidence type="ECO:0000313" key="14">
    <source>
        <dbReference type="EMBL" id="RGL51987.1"/>
    </source>
</evidence>
<dbReference type="EMBL" id="WDQK01000011">
    <property type="protein sequence ID" value="KAB7395114.1"/>
    <property type="molecule type" value="Genomic_DNA"/>
</dbReference>
<reference evidence="20 21" key="3">
    <citation type="journal article" date="2019" name="Nat. Med.">
        <title>A library of human gut bacterial isolates paired with longitudinal multiomics data enables mechanistic microbiome research.</title>
        <authorList>
            <person name="Poyet M."/>
            <person name="Groussin M."/>
            <person name="Gibbons S.M."/>
            <person name="Avila-Pacheco J."/>
            <person name="Jiang X."/>
            <person name="Kearney S.M."/>
            <person name="Perrotta A.R."/>
            <person name="Berdy B."/>
            <person name="Zhao S."/>
            <person name="Lieberman T.D."/>
            <person name="Swanson P.K."/>
            <person name="Smith M."/>
            <person name="Roesemann S."/>
            <person name="Alexander J.E."/>
            <person name="Rich S.A."/>
            <person name="Livny J."/>
            <person name="Vlamakis H."/>
            <person name="Clish C."/>
            <person name="Bullock K."/>
            <person name="Deik A."/>
            <person name="Scott J."/>
            <person name="Pierce K.A."/>
            <person name="Xavier R.J."/>
            <person name="Alm E.J."/>
        </authorList>
    </citation>
    <scope>NUCLEOTIDE SEQUENCE [LARGE SCALE GENOMIC DNA]</scope>
    <source>
        <strain evidence="5 22">BIOML-A118</strain>
        <strain evidence="4 24">BIOML-A166</strain>
        <strain evidence="2 28">BIOML-A283</strain>
        <strain evidence="3 29">BIOML-A284</strain>
        <strain evidence="1 27">BIOML-A320</strain>
        <strain evidence="9 26">BIOML-A37</strain>
        <strain evidence="10 25">BIOML-A395</strain>
        <strain evidence="11">BIOML-A409</strain>
        <strain evidence="8 23">BIOML-A55</strain>
        <strain evidence="7 20">BIOML-A65</strain>
        <strain evidence="6 21">BIOML-A75</strain>
    </source>
</reference>
<evidence type="ECO:0000313" key="29">
    <source>
        <dbReference type="Proteomes" id="UP000491334"/>
    </source>
</evidence>
<evidence type="ECO:0000313" key="20">
    <source>
        <dbReference type="Proteomes" id="UP000430971"/>
    </source>
</evidence>
<evidence type="ECO:0000313" key="5">
    <source>
        <dbReference type="EMBL" id="KAB7234466.1"/>
    </source>
</evidence>
<dbReference type="EMBL" id="QSRZ01000002">
    <property type="protein sequence ID" value="RGL51987.1"/>
    <property type="molecule type" value="Genomic_DNA"/>
</dbReference>
<dbReference type="Proteomes" id="UP000265775">
    <property type="component" value="Unassembled WGS sequence"/>
</dbReference>
<dbReference type="EMBL" id="WXEF01000016">
    <property type="protein sequence ID" value="MZR89088.1"/>
    <property type="molecule type" value="Genomic_DNA"/>
</dbReference>
<evidence type="ECO:0000313" key="27">
    <source>
        <dbReference type="Proteomes" id="UP000478746"/>
    </source>
</evidence>
<dbReference type="EMBL" id="WDRV01000009">
    <property type="protein sequence ID" value="KAB7322459.1"/>
    <property type="molecule type" value="Genomic_DNA"/>
</dbReference>
<dbReference type="EMBL" id="WDRC01000008">
    <property type="protein sequence ID" value="KAB7359591.1"/>
    <property type="molecule type" value="Genomic_DNA"/>
</dbReference>
<dbReference type="Proteomes" id="UP000451234">
    <property type="component" value="Unassembled WGS sequence"/>
</dbReference>
<name>A0A374STG0_BIFLN</name>
<evidence type="ECO:0000313" key="15">
    <source>
        <dbReference type="EMBL" id="RGW64139.1"/>
    </source>
</evidence>
<evidence type="ECO:0000313" key="13">
    <source>
        <dbReference type="EMBL" id="RGL05705.1"/>
    </source>
</evidence>
<evidence type="ECO:0000313" key="4">
    <source>
        <dbReference type="EMBL" id="KAB7136080.1"/>
    </source>
</evidence>
<sequence>MLQGESLNEHHPAYEYYQKREHRVMDTLTRAVERDGLADPRREARTALSMMNGIRVRLAQGSGIGRFSGRLECLCRLPVASTVVRQ</sequence>
<evidence type="ECO:0000313" key="28">
    <source>
        <dbReference type="Proteomes" id="UP000481350"/>
    </source>
</evidence>
<dbReference type="Proteomes" id="UP000430971">
    <property type="component" value="Unassembled WGS sequence"/>
</dbReference>
<dbReference type="Proteomes" id="UP000460333">
    <property type="component" value="Unassembled WGS sequence"/>
</dbReference>
<evidence type="ECO:0000313" key="12">
    <source>
        <dbReference type="EMBL" id="RDX10340.1"/>
    </source>
</evidence>
<dbReference type="AlphaFoldDB" id="A0A374STG0"/>
<reference evidence="12 16" key="1">
    <citation type="journal article" date="2017" name="Anaerobe">
        <title>Quantification, isolation and characterization of Bifidobacterium from the vaginal microbiomes of reproductive aged women.</title>
        <authorList>
            <person name="Freitas A.C."/>
            <person name="Hill J.E."/>
        </authorList>
    </citation>
    <scope>NUCLEOTIDE SEQUENCE [LARGE SCALE GENOMIC DNA]</scope>
    <source>
        <strain evidence="12 16">N6D05</strain>
    </source>
</reference>
<evidence type="ECO:0000313" key="11">
    <source>
        <dbReference type="EMBL" id="MZU08826.1"/>
    </source>
</evidence>
<evidence type="ECO:0000313" key="10">
    <source>
        <dbReference type="EMBL" id="MZR89088.1"/>
    </source>
</evidence>
<evidence type="ECO:0000313" key="17">
    <source>
        <dbReference type="Proteomes" id="UP000261186"/>
    </source>
</evidence>
<dbReference type="EMBL" id="QSAR01000007">
    <property type="protein sequence ID" value="RGW64139.1"/>
    <property type="molecule type" value="Genomic_DNA"/>
</dbReference>
<dbReference type="EMBL" id="WDZP01000016">
    <property type="protein sequence ID" value="KAB6917718.1"/>
    <property type="molecule type" value="Genomic_DNA"/>
</dbReference>
<evidence type="ECO:0000313" key="25">
    <source>
        <dbReference type="Proteomes" id="UP000466472"/>
    </source>
</evidence>
<dbReference type="EMBL" id="WDVF01000007">
    <property type="protein sequence ID" value="KAB7136080.1"/>
    <property type="molecule type" value="Genomic_DNA"/>
</dbReference>